<name>A0ABT5E716_9BACT</name>
<organism evidence="1 2">
    <name type="scientific">Nannocystis bainbridge</name>
    <dbReference type="NCBI Taxonomy" id="2995303"/>
    <lineage>
        <taxon>Bacteria</taxon>
        <taxon>Pseudomonadati</taxon>
        <taxon>Myxococcota</taxon>
        <taxon>Polyangia</taxon>
        <taxon>Nannocystales</taxon>
        <taxon>Nannocystaceae</taxon>
        <taxon>Nannocystis</taxon>
    </lineage>
</organism>
<protein>
    <submittedName>
        <fullName evidence="1">Uncharacterized protein</fullName>
    </submittedName>
</protein>
<comment type="caution">
    <text evidence="1">The sequence shown here is derived from an EMBL/GenBank/DDBJ whole genome shotgun (WGS) entry which is preliminary data.</text>
</comment>
<accession>A0ABT5E716</accession>
<evidence type="ECO:0000313" key="2">
    <source>
        <dbReference type="Proteomes" id="UP001221686"/>
    </source>
</evidence>
<dbReference type="EMBL" id="JAQNDL010000003">
    <property type="protein sequence ID" value="MDC0721660.1"/>
    <property type="molecule type" value="Genomic_DNA"/>
</dbReference>
<dbReference type="RefSeq" id="WP_272090165.1">
    <property type="nucleotide sequence ID" value="NZ_JAQNDL010000003.1"/>
</dbReference>
<proteinExistence type="predicted"/>
<evidence type="ECO:0000313" key="1">
    <source>
        <dbReference type="EMBL" id="MDC0721660.1"/>
    </source>
</evidence>
<keyword evidence="2" id="KW-1185">Reference proteome</keyword>
<sequence>MEPRGLVFSFKDLIDECMVLKAFAKPFLDKTTLETLDLARYNLESIQASGVWNQSSKWQIPANRPLCTVPSEGESQPDKKSKFLLRGKFSFVWEIRAEKPKKGPRSHTFSLEGLASTVIDIMEQTSDGERCIAHWTVDVGDHSSPGTHFHFQMNGFEKPPFPKALDIPRLPAPLMSPFLAIDLALGELFQDRWALHATSESPDIRRWRNLHGERLLRFFKWQSGCVERAAGSPWIALKKAKPPRDLLVCKL</sequence>
<dbReference type="Proteomes" id="UP001221686">
    <property type="component" value="Unassembled WGS sequence"/>
</dbReference>
<gene>
    <name evidence="1" type="ORF">POL25_32425</name>
</gene>
<reference evidence="1 2" key="1">
    <citation type="submission" date="2022-11" db="EMBL/GenBank/DDBJ databases">
        <title>Minimal conservation of predation-associated metabolite biosynthetic gene clusters underscores biosynthetic potential of Myxococcota including descriptions for ten novel species: Archangium lansinium sp. nov., Myxococcus landrumus sp. nov., Nannocystis bai.</title>
        <authorList>
            <person name="Ahearne A."/>
            <person name="Stevens C."/>
            <person name="Dowd S."/>
        </authorList>
    </citation>
    <scope>NUCLEOTIDE SEQUENCE [LARGE SCALE GENOMIC DNA]</scope>
    <source>
        <strain evidence="1 2">BB15-2</strain>
    </source>
</reference>